<sequence length="1582" mass="173312">MLKARLAPFAHTTREQCVHARTEAISAAGHRIVDASRRLVPCVGNFSRERAFPVHREVIAVTFGTPLDLTVHRPEGMYDPSSEHDACGVGMVTTLNGKPERKIVDDAIEVLVNLNHRGAVGAEENTGDGAGILMAMPDEFMRATIDADLPAAGHYAAGIAFLDRDIAASGRQEQAIAAIAKEEGLDVLAWRTVPTDPNGLGLQALASMPAFKTLVLADPKGELAGIDLDRRVYHVRKRAEHEVGVYFASLSSRTITYKGMLTTMQLKPFFPDLSDERMKTTVATVHSRFSTNTFPSWPLAQPFRMLAHNGEINTIQGNRNWFTARQGRLKSDLLGDMDELLPILTPGYSDSGTFDEVLELLNLAGRSLPHAILMMVPPAWEKNTELDSDVRAFYEYNNTLIEPWDGPADLVFTDGAIVGALLDRNGFRPGRWQIDDEGYVVLASEAGVLPQVGDEHIVSKGRLEPGRMFLIDIEQGRMVPDEEIKHDLATQHPYREWVEGNTVSMAELPPREHVSHSNQSVHRRQRAFGYTQEELKMVLLPMANTGKEPLGSMGNDTPMSVLSGRSRMLFDYFTQKFAQVTNPPLDWEREKIVTSVESAIGPEPNLLDDCALHAKKILIEQPVITSDEMAQLKRLDRAAQLDGYYRPYTVKGLYQVTGGGDALRERLNEIFAEIDAAIEDGKNFLILSDRDSNHMMAPIPSLLLTSAVQHHLLRRQTRTQISMVVEAGDVREIHHVALLIAYGAAAVNPYLAFESVEDLARDGFLTVGEEKAIANLRNALSTGVLKIMSKMGVSTIMSYRGAQLFEAVGLDDAVIDDYFTGTVSRVAGCGLDDLAEEVAIRHRVAYPNQWTATPHRNLRTGGDYKWRRTGEEHLNDPEAIFLLQQSTQRGDYAMFKQYTHHIDDTSHRLMTLRGLMKFDSPREPISIDEVEPATEIVKRFSTGAMSYGSISKEAHETLAIAMNSIGARSNSGEGGESTERLNDPLLCSKIKQIASARFGVTSDYLVHATDLQIKLAQGAKPGEGGHLPGAKVPPWIAKVRHATPGVELISPPPHHDIYSIEDLKQLINDAKMSNPKARIHVKLVSEFGVGTIAAGVAKCHADVVLISGYDGGTGAAPLNAIRHAGTPWEIGLSETQQTLVLNGLRSRVTVQCDGELKTGRDVVIAALLGAEEFGFATTALMVEGCVMMRACQKNTCPQGIATQDPELRARYTGKPEHVINFMMFIAEEVREILAQLGFRTLEEAVGHVECLDQNEAVRRWKSEGIDLSNVLMQPGPVPGTILHKTIEQNHELDKALDNELIAQAQPALEHGERVQIAMDIRNVNRTLGTMLGYEITRRYGGEGLPDDTIDMTFTGTGGQSIGAFIPRGETIRVVGEVNDYAGKGLSGGRIVISAPTDVTYDTHENVIAGNVLGFGATTGEMFVAGRAGERFGVRNGGATFVVEGVGDHGCEYMTGGTVVILGPTGRNLGAGFSGGHVFVLDLDMDKVNPESAAGALRFGPLDETSEPVVRALVERHAQETGSGFAQSLLDDWDNAKTRFTHMVPKQFVAMTHAMEEAKREHIDFNEPGVWEQTYEHVMEGAR</sequence>
<dbReference type="Pfam" id="PF00310">
    <property type="entry name" value="GATase_2"/>
    <property type="match status" value="1"/>
</dbReference>
<dbReference type="InterPro" id="IPR036485">
    <property type="entry name" value="Glu_synth_asu_C_sf"/>
</dbReference>
<keyword evidence="11" id="KW-0411">Iron-sulfur</keyword>
<evidence type="ECO:0000256" key="7">
    <source>
        <dbReference type="ARBA" id="ARBA00022723"/>
    </source>
</evidence>
<evidence type="ECO:0000256" key="2">
    <source>
        <dbReference type="ARBA" id="ARBA00001927"/>
    </source>
</evidence>
<keyword evidence="10" id="KW-0408">Iron</keyword>
<dbReference type="CDD" id="cd02808">
    <property type="entry name" value="GltS_FMN"/>
    <property type="match status" value="1"/>
</dbReference>
<protein>
    <submittedName>
        <fullName evidence="16">Glutamate synthase</fullName>
    </submittedName>
</protein>
<feature type="domain" description="Glutamine amidotransferase type-2" evidence="15">
    <location>
        <begin position="87"/>
        <end position="474"/>
    </location>
</feature>
<keyword evidence="7" id="KW-0479">Metal-binding</keyword>
<dbReference type="CDD" id="cd00982">
    <property type="entry name" value="gltB_C"/>
    <property type="match status" value="1"/>
</dbReference>
<evidence type="ECO:0000256" key="13">
    <source>
        <dbReference type="ARBA" id="ARBA00023291"/>
    </source>
</evidence>
<keyword evidence="9" id="KW-0560">Oxidoreductase</keyword>
<reference evidence="16 17" key="1">
    <citation type="submission" date="2018-12" db="EMBL/GenBank/DDBJ databases">
        <title>Unveiling genomic diversity among members of the Bifidobacterium pseudolongum species, a widely distributed gut commensal of the animal kingdom.</title>
        <authorList>
            <person name="Lugli G.A."/>
            <person name="Duranti S."/>
            <person name="Albert K."/>
            <person name="Mancabelli L."/>
            <person name="Napoli S."/>
            <person name="Viappiani A."/>
            <person name="Anzalone R."/>
            <person name="Longhi G."/>
            <person name="Milani C."/>
            <person name="Turroni F."/>
            <person name="Alessandri G."/>
            <person name="Sela D.A."/>
            <person name="Van Sinderen D."/>
            <person name="Ventura M."/>
        </authorList>
    </citation>
    <scope>NUCLEOTIDE SEQUENCE [LARGE SCALE GENOMIC DNA]</scope>
    <source>
        <strain evidence="16 17">2017B</strain>
    </source>
</reference>
<evidence type="ECO:0000259" key="15">
    <source>
        <dbReference type="PROSITE" id="PS51278"/>
    </source>
</evidence>
<evidence type="ECO:0000256" key="12">
    <source>
        <dbReference type="ARBA" id="ARBA00023164"/>
    </source>
</evidence>
<dbReference type="InterPro" id="IPR002932">
    <property type="entry name" value="Glu_synthdom"/>
</dbReference>
<dbReference type="Pfam" id="PF04898">
    <property type="entry name" value="Glu_syn_central"/>
    <property type="match status" value="1"/>
</dbReference>
<evidence type="ECO:0000256" key="5">
    <source>
        <dbReference type="ARBA" id="ARBA00022630"/>
    </source>
</evidence>
<dbReference type="InterPro" id="IPR013785">
    <property type="entry name" value="Aldolase_TIM"/>
</dbReference>
<dbReference type="InterPro" id="IPR050711">
    <property type="entry name" value="ET-N_metabolism_enzyme"/>
</dbReference>
<gene>
    <name evidence="16" type="ORF">PG2017B_1156</name>
</gene>
<dbReference type="Proteomes" id="UP000291920">
    <property type="component" value="Unassembled WGS sequence"/>
</dbReference>
<dbReference type="GO" id="GO:0051538">
    <property type="term" value="F:3 iron, 4 sulfur cluster binding"/>
    <property type="evidence" value="ECO:0007669"/>
    <property type="project" value="UniProtKB-KW"/>
</dbReference>
<dbReference type="SUPFAM" id="SSF56235">
    <property type="entry name" value="N-terminal nucleophile aminohydrolases (Ntn hydrolases)"/>
    <property type="match status" value="1"/>
</dbReference>
<comment type="pathway">
    <text evidence="14">Amino-acid biosynthesis.</text>
</comment>
<dbReference type="InterPro" id="IPR029055">
    <property type="entry name" value="Ntn_hydrolases_N"/>
</dbReference>
<evidence type="ECO:0000256" key="9">
    <source>
        <dbReference type="ARBA" id="ARBA00023002"/>
    </source>
</evidence>
<keyword evidence="8" id="KW-0315">Glutamine amidotransferase</keyword>
<dbReference type="GO" id="GO:0015930">
    <property type="term" value="F:glutamate synthase activity"/>
    <property type="evidence" value="ECO:0007669"/>
    <property type="project" value="InterPro"/>
</dbReference>
<evidence type="ECO:0000256" key="4">
    <source>
        <dbReference type="ARBA" id="ARBA00022605"/>
    </source>
</evidence>
<dbReference type="PANTHER" id="PTHR11938">
    <property type="entry name" value="FAD NADPH DEHYDROGENASE/OXIDOREDUCTASE"/>
    <property type="match status" value="1"/>
</dbReference>
<dbReference type="FunFam" id="3.20.20.70:FF:000031">
    <property type="entry name" value="Glutamate synthase 1 [NADH]"/>
    <property type="match status" value="1"/>
</dbReference>
<dbReference type="PROSITE" id="PS51278">
    <property type="entry name" value="GATASE_TYPE_2"/>
    <property type="match status" value="1"/>
</dbReference>
<dbReference type="NCBIfam" id="NF008730">
    <property type="entry name" value="PRK11750.1"/>
    <property type="match status" value="1"/>
</dbReference>
<keyword evidence="6" id="KW-0288">FMN</keyword>
<keyword evidence="13" id="KW-0003">3Fe-4S</keyword>
<dbReference type="InterPro" id="IPR017932">
    <property type="entry name" value="GATase_2_dom"/>
</dbReference>
<evidence type="ECO:0000256" key="8">
    <source>
        <dbReference type="ARBA" id="ARBA00022962"/>
    </source>
</evidence>
<keyword evidence="4" id="KW-0028">Amino-acid biosynthesis</keyword>
<evidence type="ECO:0000256" key="3">
    <source>
        <dbReference type="ARBA" id="ARBA00009716"/>
    </source>
</evidence>
<dbReference type="CDD" id="cd00713">
    <property type="entry name" value="GltS"/>
    <property type="match status" value="1"/>
</dbReference>
<dbReference type="GO" id="GO:0006537">
    <property type="term" value="P:glutamate biosynthetic process"/>
    <property type="evidence" value="ECO:0007669"/>
    <property type="project" value="UniProtKB-KW"/>
</dbReference>
<accession>A0A4V1Y3S6</accession>
<dbReference type="GO" id="GO:0019676">
    <property type="term" value="P:ammonia assimilation cycle"/>
    <property type="evidence" value="ECO:0007669"/>
    <property type="project" value="TreeGrafter"/>
</dbReference>
<dbReference type="EMBL" id="RYUT01000003">
    <property type="protein sequence ID" value="RYQ29873.1"/>
    <property type="molecule type" value="Genomic_DNA"/>
</dbReference>
<dbReference type="Pfam" id="PF01493">
    <property type="entry name" value="GXGXG"/>
    <property type="match status" value="1"/>
</dbReference>
<comment type="similarity">
    <text evidence="3">Belongs to the glutamate synthase family.</text>
</comment>
<dbReference type="SUPFAM" id="SSF69336">
    <property type="entry name" value="Alpha subunit of glutamate synthase, C-terminal domain"/>
    <property type="match status" value="1"/>
</dbReference>
<dbReference type="FunFam" id="3.60.20.10:FF:000001">
    <property type="entry name" value="Glutamate synthase, large subunit"/>
    <property type="match status" value="1"/>
</dbReference>
<dbReference type="SUPFAM" id="SSF51395">
    <property type="entry name" value="FMN-linked oxidoreductases"/>
    <property type="match status" value="1"/>
</dbReference>
<comment type="cofactor">
    <cofactor evidence="1">
        <name>FMN</name>
        <dbReference type="ChEBI" id="CHEBI:58210"/>
    </cofactor>
</comment>
<keyword evidence="12" id="KW-0314">Glutamate biosynthesis</keyword>
<dbReference type="GO" id="GO:0046872">
    <property type="term" value="F:metal ion binding"/>
    <property type="evidence" value="ECO:0007669"/>
    <property type="project" value="UniProtKB-KW"/>
</dbReference>
<evidence type="ECO:0000313" key="16">
    <source>
        <dbReference type="EMBL" id="RYQ29873.1"/>
    </source>
</evidence>
<dbReference type="Gene3D" id="3.20.20.70">
    <property type="entry name" value="Aldolase class I"/>
    <property type="match status" value="2"/>
</dbReference>
<keyword evidence="5" id="KW-0285">Flavoprotein</keyword>
<dbReference type="FunFam" id="3.20.20.70:FF:000053">
    <property type="entry name" value="Glutamate synthase large subunit"/>
    <property type="match status" value="1"/>
</dbReference>
<dbReference type="Pfam" id="PF01645">
    <property type="entry name" value="Glu_synthase"/>
    <property type="match status" value="1"/>
</dbReference>
<evidence type="ECO:0000256" key="14">
    <source>
        <dbReference type="ARBA" id="ARBA00029440"/>
    </source>
</evidence>
<dbReference type="InterPro" id="IPR002489">
    <property type="entry name" value="Glu_synth_asu_C"/>
</dbReference>
<evidence type="ECO:0000313" key="17">
    <source>
        <dbReference type="Proteomes" id="UP000291920"/>
    </source>
</evidence>
<dbReference type="Gene3D" id="2.160.20.60">
    <property type="entry name" value="Glutamate synthase, alpha subunit, C-terminal domain"/>
    <property type="match status" value="1"/>
</dbReference>
<name>A0A4V1Y3S6_9BIFI</name>
<evidence type="ECO:0000256" key="11">
    <source>
        <dbReference type="ARBA" id="ARBA00023014"/>
    </source>
</evidence>
<comment type="caution">
    <text evidence="16">The sequence shown here is derived from an EMBL/GenBank/DDBJ whole genome shotgun (WGS) entry which is preliminary data.</text>
</comment>
<dbReference type="PANTHER" id="PTHR11938:SF133">
    <property type="entry name" value="GLUTAMATE SYNTHASE (NADH)"/>
    <property type="match status" value="1"/>
</dbReference>
<proteinExistence type="inferred from homology"/>
<organism evidence="16 17">
    <name type="scientific">Bifidobacterium pseudolongum subsp. globosum</name>
    <dbReference type="NCBI Taxonomy" id="1690"/>
    <lineage>
        <taxon>Bacteria</taxon>
        <taxon>Bacillati</taxon>
        <taxon>Actinomycetota</taxon>
        <taxon>Actinomycetes</taxon>
        <taxon>Bifidobacteriales</taxon>
        <taxon>Bifidobacteriaceae</taxon>
        <taxon>Bifidobacterium</taxon>
    </lineage>
</organism>
<evidence type="ECO:0000256" key="10">
    <source>
        <dbReference type="ARBA" id="ARBA00023004"/>
    </source>
</evidence>
<comment type="cofactor">
    <cofactor evidence="2">
        <name>[3Fe-4S] cluster</name>
        <dbReference type="ChEBI" id="CHEBI:21137"/>
    </cofactor>
</comment>
<evidence type="ECO:0000256" key="6">
    <source>
        <dbReference type="ARBA" id="ARBA00022643"/>
    </source>
</evidence>
<dbReference type="InterPro" id="IPR006982">
    <property type="entry name" value="Glu_synth_centr_N"/>
</dbReference>
<dbReference type="Gene3D" id="3.60.20.10">
    <property type="entry name" value="Glutamine Phosphoribosylpyrophosphate, subunit 1, domain 1"/>
    <property type="match status" value="1"/>
</dbReference>
<evidence type="ECO:0000256" key="1">
    <source>
        <dbReference type="ARBA" id="ARBA00001917"/>
    </source>
</evidence>